<comment type="caution">
    <text evidence="2">The sequence shown here is derived from an EMBL/GenBank/DDBJ whole genome shotgun (WGS) entry which is preliminary data.</text>
</comment>
<dbReference type="OrthoDB" id="4158189at2759"/>
<dbReference type="EMBL" id="PVWQ01000002">
    <property type="protein sequence ID" value="RDW90036.1"/>
    <property type="molecule type" value="Genomic_DNA"/>
</dbReference>
<organism evidence="2 3">
    <name type="scientific">Aspergillus mulundensis</name>
    <dbReference type="NCBI Taxonomy" id="1810919"/>
    <lineage>
        <taxon>Eukaryota</taxon>
        <taxon>Fungi</taxon>
        <taxon>Dikarya</taxon>
        <taxon>Ascomycota</taxon>
        <taxon>Pezizomycotina</taxon>
        <taxon>Eurotiomycetes</taxon>
        <taxon>Eurotiomycetidae</taxon>
        <taxon>Eurotiales</taxon>
        <taxon>Aspergillaceae</taxon>
        <taxon>Aspergillus</taxon>
        <taxon>Aspergillus subgen. Nidulantes</taxon>
    </lineage>
</organism>
<dbReference type="Proteomes" id="UP000256690">
    <property type="component" value="Unassembled WGS sequence"/>
</dbReference>
<dbReference type="STRING" id="1810919.A0A3D8SUR7"/>
<evidence type="ECO:0000313" key="2">
    <source>
        <dbReference type="EMBL" id="RDW90036.1"/>
    </source>
</evidence>
<feature type="compositionally biased region" description="Low complexity" evidence="1">
    <location>
        <begin position="1"/>
        <end position="25"/>
    </location>
</feature>
<gene>
    <name evidence="2" type="ORF">DSM5745_01811</name>
</gene>
<dbReference type="RefSeq" id="XP_026606990.1">
    <property type="nucleotide sequence ID" value="XM_026743827.1"/>
</dbReference>
<evidence type="ECO:0000256" key="1">
    <source>
        <dbReference type="SAM" id="MobiDB-lite"/>
    </source>
</evidence>
<feature type="region of interest" description="Disordered" evidence="1">
    <location>
        <begin position="1"/>
        <end position="27"/>
    </location>
</feature>
<protein>
    <submittedName>
        <fullName evidence="2">Uncharacterized protein</fullName>
    </submittedName>
</protein>
<evidence type="ECO:0000313" key="3">
    <source>
        <dbReference type="Proteomes" id="UP000256690"/>
    </source>
</evidence>
<accession>A0A3D8SUR7</accession>
<keyword evidence="3" id="KW-1185">Reference proteome</keyword>
<name>A0A3D8SUR7_9EURO</name>
<reference evidence="2 3" key="1">
    <citation type="journal article" date="2018" name="IMA Fungus">
        <title>IMA Genome-F 9: Draft genome sequence of Annulohypoxylon stygium, Aspergillus mulundensis, Berkeleyomyces basicola (syn. Thielaviopsis basicola), Ceratocystis smalleyi, two Cercospora beticola strains, Coleophoma cylindrospora, Fusarium fracticaudum, Phialophora cf. hyalina, and Morchella septimelata.</title>
        <authorList>
            <person name="Wingfield B.D."/>
            <person name="Bills G.F."/>
            <person name="Dong Y."/>
            <person name="Huang W."/>
            <person name="Nel W.J."/>
            <person name="Swalarsk-Parry B.S."/>
            <person name="Vaghefi N."/>
            <person name="Wilken P.M."/>
            <person name="An Z."/>
            <person name="de Beer Z.W."/>
            <person name="De Vos L."/>
            <person name="Chen L."/>
            <person name="Duong T.A."/>
            <person name="Gao Y."/>
            <person name="Hammerbacher A."/>
            <person name="Kikkert J.R."/>
            <person name="Li Y."/>
            <person name="Li H."/>
            <person name="Li K."/>
            <person name="Li Q."/>
            <person name="Liu X."/>
            <person name="Ma X."/>
            <person name="Naidoo K."/>
            <person name="Pethybridge S.J."/>
            <person name="Sun J."/>
            <person name="Steenkamp E.T."/>
            <person name="van der Nest M.A."/>
            <person name="van Wyk S."/>
            <person name="Wingfield M.J."/>
            <person name="Xiong C."/>
            <person name="Yue Q."/>
            <person name="Zhang X."/>
        </authorList>
    </citation>
    <scope>NUCLEOTIDE SEQUENCE [LARGE SCALE GENOMIC DNA]</scope>
    <source>
        <strain evidence="2 3">DSM 5745</strain>
    </source>
</reference>
<sequence>MFASPSSSPSPSSSASSPSASPSPSHVAPRESYALFFRKSAQPEQTTAVLQVKDINTIDAFRTCRGIDLRIERHGDLTLSPTNTDSIGRVPPLYRFLLDPPSTSLTSTSTTKPGEIELALPARLDLGVSDVGIVGRQVTVTARGVDGEVLQMGSGIVGYD</sequence>
<dbReference type="AlphaFoldDB" id="A0A3D8SUR7"/>
<proteinExistence type="predicted"/>
<dbReference type="GeneID" id="38112181"/>